<dbReference type="EMBL" id="VFOZ01000001">
    <property type="protein sequence ID" value="TQL96025.1"/>
    <property type="molecule type" value="Genomic_DNA"/>
</dbReference>
<protein>
    <submittedName>
        <fullName evidence="1">Uncharacterized protein</fullName>
    </submittedName>
</protein>
<sequence length="233" mass="25566">MVKLIVELDVLLGDKLLATLPMELTSATEEDLLAWRSEDFALLAEQFRELASRASLLRIERANSPLVRKVKGARDALEYSADGVSQAANSLIELIDRLMRERFERETVIEWIDANLPHDATLVYMDDKNQRRPTKRAEALCLVYGGGAVASLAPDVDGGATPSFIHDLLARAIVAARGDLQKLKHADGDLRDDREKLLVLLPAVEGALLLGLQLGLIADYTDTANEQALPETA</sequence>
<gene>
    <name evidence="1" type="ORF">FB559_1543</name>
</gene>
<accession>A0A543CG14</accession>
<proteinExistence type="predicted"/>
<organism evidence="1 2">
    <name type="scientific">Actinoallomurus bryophytorum</name>
    <dbReference type="NCBI Taxonomy" id="1490222"/>
    <lineage>
        <taxon>Bacteria</taxon>
        <taxon>Bacillati</taxon>
        <taxon>Actinomycetota</taxon>
        <taxon>Actinomycetes</taxon>
        <taxon>Streptosporangiales</taxon>
        <taxon>Thermomonosporaceae</taxon>
        <taxon>Actinoallomurus</taxon>
    </lineage>
</organism>
<keyword evidence="2" id="KW-1185">Reference proteome</keyword>
<evidence type="ECO:0000313" key="2">
    <source>
        <dbReference type="Proteomes" id="UP000316096"/>
    </source>
</evidence>
<name>A0A543CG14_9ACTN</name>
<dbReference type="Proteomes" id="UP000316096">
    <property type="component" value="Unassembled WGS sequence"/>
</dbReference>
<reference evidence="1 2" key="1">
    <citation type="submission" date="2019-06" db="EMBL/GenBank/DDBJ databases">
        <title>Sequencing the genomes of 1000 actinobacteria strains.</title>
        <authorList>
            <person name="Klenk H.-P."/>
        </authorList>
    </citation>
    <scope>NUCLEOTIDE SEQUENCE [LARGE SCALE GENOMIC DNA]</scope>
    <source>
        <strain evidence="1 2">DSM 102200</strain>
    </source>
</reference>
<evidence type="ECO:0000313" key="1">
    <source>
        <dbReference type="EMBL" id="TQL96025.1"/>
    </source>
</evidence>
<dbReference type="AlphaFoldDB" id="A0A543CG14"/>
<comment type="caution">
    <text evidence="1">The sequence shown here is derived from an EMBL/GenBank/DDBJ whole genome shotgun (WGS) entry which is preliminary data.</text>
</comment>